<dbReference type="InterPro" id="IPR012340">
    <property type="entry name" value="NA-bd_OB-fold"/>
</dbReference>
<dbReference type="SMART" id="SM00316">
    <property type="entry name" value="S1"/>
    <property type="match status" value="2"/>
</dbReference>
<dbReference type="Pfam" id="PF00575">
    <property type="entry name" value="S1"/>
    <property type="match status" value="2"/>
</dbReference>
<keyword evidence="4" id="KW-1185">Reference proteome</keyword>
<evidence type="ECO:0000259" key="2">
    <source>
        <dbReference type="PROSITE" id="PS50126"/>
    </source>
</evidence>
<dbReference type="Gene3D" id="2.40.50.140">
    <property type="entry name" value="Nucleic acid-binding proteins"/>
    <property type="match status" value="2"/>
</dbReference>
<dbReference type="eggNOG" id="COG0539">
    <property type="taxonomic scope" value="Bacteria"/>
</dbReference>
<feature type="domain" description="S1 motif" evidence="2">
    <location>
        <begin position="360"/>
        <end position="422"/>
    </location>
</feature>
<feature type="region of interest" description="Disordered" evidence="1">
    <location>
        <begin position="1"/>
        <end position="72"/>
    </location>
</feature>
<dbReference type="HOGENOM" id="CLU_649994_0_0_9"/>
<name>E0S4R3_BUTPB</name>
<dbReference type="CDD" id="cd00164">
    <property type="entry name" value="S1_like"/>
    <property type="match status" value="1"/>
</dbReference>
<dbReference type="GO" id="GO:0003676">
    <property type="term" value="F:nucleic acid binding"/>
    <property type="evidence" value="ECO:0007669"/>
    <property type="project" value="InterPro"/>
</dbReference>
<geneLocation type="plasmid" evidence="3 4">
    <name>pCY186</name>
</geneLocation>
<evidence type="ECO:0000256" key="1">
    <source>
        <dbReference type="SAM" id="MobiDB-lite"/>
    </source>
</evidence>
<dbReference type="Proteomes" id="UP000001299">
    <property type="component" value="Plasmid pCY186"/>
</dbReference>
<dbReference type="SUPFAM" id="SSF50249">
    <property type="entry name" value="Nucleic acid-binding proteins"/>
    <property type="match status" value="2"/>
</dbReference>
<evidence type="ECO:0000313" key="4">
    <source>
        <dbReference type="Proteomes" id="UP000001299"/>
    </source>
</evidence>
<dbReference type="PROSITE" id="PS50126">
    <property type="entry name" value="S1"/>
    <property type="match status" value="2"/>
</dbReference>
<keyword evidence="3" id="KW-0614">Plasmid</keyword>
<dbReference type="RefSeq" id="WP_013283043.1">
    <property type="nucleotide sequence ID" value="NC_014390.1"/>
</dbReference>
<feature type="domain" description="S1 motif" evidence="2">
    <location>
        <begin position="257"/>
        <end position="333"/>
    </location>
</feature>
<accession>E0S4R3</accession>
<sequence length="422" mass="47397">MAKLDLQADSVEELTKGINPPKKLKAVVAAPKEDAKEKEEPKEEAKKEQGTLNESAPVKRGPGRPKKRKIDQMSEADAIRLHVQRNTYAVQKASEEAKKDVYASEHIFVEDGDEAMVETDATHRKEEWLELVASATEDRILKGTITSITEIPSAKDEDDPDYIPDFMAKVRFKTGQFTVNIPSYVLYYYHYERMNRAMAMDIQKNMMRRLGAEIDFVVRYVDEKTGTVYGDRLSALGMRGVKNYTSINGRRPNIQVGELVQAKIIAVAREYITVDAAGAEIRIPIEEISWLYVADARDFDGVKTAECYKVGGRVNVKILSVATERVKVANSYYTLVKATGSIKQAKPNPRLRYFSEFNPGDLYAGVITGITESGVFVNLDNKMDCVCKHPSSGRRMPIMGESVIVKINSKDEEKKFIYGSLK</sequence>
<dbReference type="KEGG" id="bpb:bpr_IV030"/>
<protein>
    <submittedName>
        <fullName evidence="3">S1 RNA binding domain-containing protein</fullName>
    </submittedName>
</protein>
<organism evidence="3 4">
    <name type="scientific">Butyrivibrio proteoclasticus (strain ATCC 51982 / DSM 14932 / B316)</name>
    <name type="common">Clostridium proteoclasticum</name>
    <dbReference type="NCBI Taxonomy" id="515622"/>
    <lineage>
        <taxon>Bacteria</taxon>
        <taxon>Bacillati</taxon>
        <taxon>Bacillota</taxon>
        <taxon>Clostridia</taxon>
        <taxon>Lachnospirales</taxon>
        <taxon>Lachnospiraceae</taxon>
        <taxon>Butyrivibrio</taxon>
    </lineage>
</organism>
<dbReference type="InterPro" id="IPR003029">
    <property type="entry name" value="S1_domain"/>
</dbReference>
<proteinExistence type="predicted"/>
<feature type="compositionally biased region" description="Basic and acidic residues" evidence="1">
    <location>
        <begin position="31"/>
        <end position="49"/>
    </location>
</feature>
<dbReference type="EMBL" id="CP001813">
    <property type="protein sequence ID" value="ADL36395.1"/>
    <property type="molecule type" value="Genomic_DNA"/>
</dbReference>
<gene>
    <name evidence="3" type="ordered locus">bpr_IV030</name>
</gene>
<evidence type="ECO:0000313" key="3">
    <source>
        <dbReference type="EMBL" id="ADL36395.1"/>
    </source>
</evidence>
<reference evidence="3 4" key="1">
    <citation type="journal article" date="2010" name="PLoS ONE">
        <title>The glycobiome of the rumen bacterium Butyrivibrio proteoclasticus B316(T) highlights adaptation to a polysaccharide-rich environment.</title>
        <authorList>
            <person name="Kelly W.J."/>
            <person name="Leahy S.C."/>
            <person name="Altermann E."/>
            <person name="Yeoman C.J."/>
            <person name="Dunne J.C."/>
            <person name="Kong Z."/>
            <person name="Pacheco D.M."/>
            <person name="Li D."/>
            <person name="Noel S.J."/>
            <person name="Moon C.D."/>
            <person name="Cookson A.L."/>
            <person name="Attwood G.T."/>
        </authorList>
    </citation>
    <scope>NUCLEOTIDE SEQUENCE [LARGE SCALE GENOMIC DNA]</scope>
    <source>
        <strain evidence="4">ATCC 51982 / DSM 14932 / B316</strain>
        <plasmid evidence="4">Plasmid pCY186</plasmid>
    </source>
</reference>
<dbReference type="AlphaFoldDB" id="E0S4R3"/>